<feature type="transmembrane region" description="Helical" evidence="1">
    <location>
        <begin position="188"/>
        <end position="210"/>
    </location>
</feature>
<feature type="transmembrane region" description="Helical" evidence="1">
    <location>
        <begin position="34"/>
        <end position="53"/>
    </location>
</feature>
<proteinExistence type="predicted"/>
<feature type="transmembrane region" description="Helical" evidence="1">
    <location>
        <begin position="123"/>
        <end position="143"/>
    </location>
</feature>
<keyword evidence="1" id="KW-1133">Transmembrane helix</keyword>
<evidence type="ECO:0000256" key="1">
    <source>
        <dbReference type="SAM" id="Phobius"/>
    </source>
</evidence>
<dbReference type="AlphaFoldDB" id="A0A850RCH6"/>
<keyword evidence="3" id="KW-1185">Reference proteome</keyword>
<feature type="transmembrane region" description="Helical" evidence="1">
    <location>
        <begin position="59"/>
        <end position="84"/>
    </location>
</feature>
<reference evidence="2 3" key="1">
    <citation type="submission" date="2020-06" db="EMBL/GenBank/DDBJ databases">
        <title>Whole-genome sequence of Allochromatium humboldtianum DSM 21881, type strain.</title>
        <authorList>
            <person name="Kyndt J.A."/>
            <person name="Meyer T.E."/>
        </authorList>
    </citation>
    <scope>NUCLEOTIDE SEQUENCE [LARGE SCALE GENOMIC DNA]</scope>
    <source>
        <strain evidence="2 3">DSM 21881</strain>
    </source>
</reference>
<keyword evidence="1" id="KW-0472">Membrane</keyword>
<feature type="transmembrane region" description="Helical" evidence="1">
    <location>
        <begin position="91"/>
        <end position="111"/>
    </location>
</feature>
<sequence length="258" mass="26203">MPTKDHGVAIAMILIVWGLAGALFGALFTGLYGVCWVFGLPGWQCLMIATAIAGMTTSAFYSAMPVALIGSMAGVLASIGYLMASGLRIELPTLVGLAGVAGLVAGSLYGWTITRGSRPLAEMLNGLLAGILAGAGLVLIFALSGRQTNMLVLAAIAVTSVGVLFQLSEHWLVEGAVRRLPAALSAPLVAGLIAAVVGASIWFVGGATILMLDAQFTSVFAGVASHIPHGLLGGLLGGSIAGVLLELLGFHLEESHRA</sequence>
<evidence type="ECO:0000313" key="3">
    <source>
        <dbReference type="Proteomes" id="UP000592294"/>
    </source>
</evidence>
<evidence type="ECO:0000313" key="2">
    <source>
        <dbReference type="EMBL" id="NVZ08967.1"/>
    </source>
</evidence>
<dbReference type="Proteomes" id="UP000592294">
    <property type="component" value="Unassembled WGS sequence"/>
</dbReference>
<gene>
    <name evidence="2" type="ORF">HW932_06795</name>
</gene>
<name>A0A850RCH6_9GAMM</name>
<feature type="transmembrane region" description="Helical" evidence="1">
    <location>
        <begin position="150"/>
        <end position="168"/>
    </location>
</feature>
<protein>
    <submittedName>
        <fullName evidence="2">Spermidine synthase</fullName>
    </submittedName>
</protein>
<comment type="caution">
    <text evidence="2">The sequence shown here is derived from an EMBL/GenBank/DDBJ whole genome shotgun (WGS) entry which is preliminary data.</text>
</comment>
<accession>A0A850RCH6</accession>
<dbReference type="RefSeq" id="WP_176975745.1">
    <property type="nucleotide sequence ID" value="NZ_JABZEO010000004.1"/>
</dbReference>
<feature type="transmembrane region" description="Helical" evidence="1">
    <location>
        <begin position="6"/>
        <end position="27"/>
    </location>
</feature>
<organism evidence="2 3">
    <name type="scientific">Allochromatium humboldtianum</name>
    <dbReference type="NCBI Taxonomy" id="504901"/>
    <lineage>
        <taxon>Bacteria</taxon>
        <taxon>Pseudomonadati</taxon>
        <taxon>Pseudomonadota</taxon>
        <taxon>Gammaproteobacteria</taxon>
        <taxon>Chromatiales</taxon>
        <taxon>Chromatiaceae</taxon>
        <taxon>Allochromatium</taxon>
    </lineage>
</organism>
<keyword evidence="1" id="KW-0812">Transmembrane</keyword>
<feature type="transmembrane region" description="Helical" evidence="1">
    <location>
        <begin position="231"/>
        <end position="252"/>
    </location>
</feature>
<dbReference type="EMBL" id="JABZEO010000004">
    <property type="protein sequence ID" value="NVZ08967.1"/>
    <property type="molecule type" value="Genomic_DNA"/>
</dbReference>